<dbReference type="Proteomes" id="UP000015503">
    <property type="component" value="Chromosome"/>
</dbReference>
<dbReference type="EMBL" id="AP013068">
    <property type="protein sequence ID" value="BAN49819.1"/>
    <property type="molecule type" value="Genomic_DNA"/>
</dbReference>
<gene>
    <name evidence="1" type="ORF">PCA10_40870</name>
</gene>
<dbReference type="HOGENOM" id="CLU_2438523_0_0_6"/>
<dbReference type="OrthoDB" id="6903253at2"/>
<protein>
    <submittedName>
        <fullName evidence="1">Uncharacterized protein</fullName>
    </submittedName>
</protein>
<accession>S6BKN7</accession>
<name>S6BKN7_METRE</name>
<dbReference type="AlphaFoldDB" id="S6BKN7"/>
<keyword evidence="2" id="KW-1185">Reference proteome</keyword>
<reference evidence="1 2" key="1">
    <citation type="journal article" date="2013" name="Genome Announc.">
        <title>Complete Genome Sequence of the Carbazole Degrader Pseudomonas resinovorans Strain CA10 (NBRC 106553).</title>
        <authorList>
            <person name="Shintani M."/>
            <person name="Hosoyama A."/>
            <person name="Ohji S."/>
            <person name="Tsuchikane K."/>
            <person name="Takarada H."/>
            <person name="Yamazoe A."/>
            <person name="Fujita N."/>
            <person name="Nojiri H."/>
        </authorList>
    </citation>
    <scope>NUCLEOTIDE SEQUENCE [LARGE SCALE GENOMIC DNA]</scope>
    <source>
        <strain evidence="1 2">NBRC 106553</strain>
    </source>
</reference>
<organism evidence="1 2">
    <name type="scientific">Metapseudomonas resinovorans NBRC 106553</name>
    <dbReference type="NCBI Taxonomy" id="1245471"/>
    <lineage>
        <taxon>Bacteria</taxon>
        <taxon>Pseudomonadati</taxon>
        <taxon>Pseudomonadota</taxon>
        <taxon>Gammaproteobacteria</taxon>
        <taxon>Pseudomonadales</taxon>
        <taxon>Pseudomonadaceae</taxon>
        <taxon>Metapseudomonas</taxon>
    </lineage>
</organism>
<dbReference type="KEGG" id="pre:PCA10_40870"/>
<proteinExistence type="predicted"/>
<evidence type="ECO:0000313" key="2">
    <source>
        <dbReference type="Proteomes" id="UP000015503"/>
    </source>
</evidence>
<dbReference type="RefSeq" id="WP_016493953.1">
    <property type="nucleotide sequence ID" value="NC_021499.1"/>
</dbReference>
<evidence type="ECO:0000313" key="1">
    <source>
        <dbReference type="EMBL" id="BAN49819.1"/>
    </source>
</evidence>
<sequence>MTTSNRFPTLNDFNDDVLDVHGGSSHTDCQRLGDYRLVQVSCLIERLRLEQEAGAAGRIRQEALLSGMEALLMDAYLMYTRAHHQCGGKA</sequence>
<dbReference type="PATRIC" id="fig|1245471.3.peg.4129"/>